<organism evidence="1 2">
    <name type="scientific">Aristaeella hokkaidonensis</name>
    <dbReference type="NCBI Taxonomy" id="3046382"/>
    <lineage>
        <taxon>Bacteria</taxon>
        <taxon>Bacillati</taxon>
        <taxon>Bacillota</taxon>
        <taxon>Clostridia</taxon>
        <taxon>Eubacteriales</taxon>
        <taxon>Aristaeellaceae</taxon>
        <taxon>Aristaeella</taxon>
    </lineage>
</organism>
<keyword evidence="2" id="KW-1185">Reference proteome</keyword>
<proteinExistence type="predicted"/>
<sequence length="538" mass="61700">MHRKMTEQEIISSFDEAIENGQIYLVYQPKYNHSTGRLIGAEALMRWRHPELGEQLPDDFIPIMENYGLIHRADLFAFEEICRFHNSCPNYMLPISFNISRHDLFGHDYVNEIEAIRRRYDVPVHYFRAEITESSAIGGFDLISNAVKQFHEKGYLVEMDDFGSGYSSLSILKNLPVDFLKLDLRFLAGEGLGGRGGVIVNAVVQMAKWLNTPTLAEGVETIEQADFLKSIGCNYVQGYLYSKPISKEDFMMLLLAHDIEPTKPSLLLIKAMEAERFWDPDSLETLIFNNYVGAAAIFSYEKGQVDMLRVNSKYVKESGMNMTEQDILSADFWEPFSPENREIYEKTIRKAIQTGMEETCETWRTYQSKCCGVERVCVRSGLRVIGRGGDQSIIYAIVQNITEEKKNIQEMVDSDKRLRAAFEQANIYAWEYSIDTHEMRPCFRCMRDLGLPPVVKNYPEPVIESGLFPPDYADMYREWHRKLEDGVGELEAIIPLTVGRIPFHVRYTTEFDETGHPLKAYGSATLVVDSDKKDDSAK</sequence>
<evidence type="ECO:0000313" key="1">
    <source>
        <dbReference type="EMBL" id="QUC66485.1"/>
    </source>
</evidence>
<dbReference type="Proteomes" id="UP000682782">
    <property type="component" value="Chromosome"/>
</dbReference>
<evidence type="ECO:0000313" key="2">
    <source>
        <dbReference type="Proteomes" id="UP000682782"/>
    </source>
</evidence>
<dbReference type="EMBL" id="CP068393">
    <property type="protein sequence ID" value="QUC66485.1"/>
    <property type="molecule type" value="Genomic_DNA"/>
</dbReference>
<protein>
    <submittedName>
        <fullName evidence="1">EAL domain-containing protein</fullName>
    </submittedName>
</protein>
<name>A0AC61MVD9_9FIRM</name>
<gene>
    <name evidence="1" type="ORF">JYE49_11525</name>
</gene>
<accession>A0AC61MVD9</accession>
<reference evidence="1" key="1">
    <citation type="submission" date="2021-01" db="EMBL/GenBank/DDBJ databases">
        <title>Complete genome sequence of Clostridiales bacterium R-7.</title>
        <authorList>
            <person name="Mahoney-Kurpe S.C."/>
            <person name="Palevich N."/>
            <person name="Koike S."/>
            <person name="Moon C.D."/>
            <person name="Attwood G.T."/>
        </authorList>
    </citation>
    <scope>NUCLEOTIDE SEQUENCE</scope>
    <source>
        <strain evidence="1">R-7</strain>
    </source>
</reference>